<dbReference type="HOGENOM" id="CLU_770763_0_0_2"/>
<proteinExistence type="predicted"/>
<name>E0STV2_IGNAA</name>
<dbReference type="STRING" id="583356.Igag_0902"/>
<gene>
    <name evidence="2" type="ordered locus">Igag_0902</name>
</gene>
<dbReference type="Proteomes" id="UP000001304">
    <property type="component" value="Chromosome"/>
</dbReference>
<keyword evidence="3" id="KW-1185">Reference proteome</keyword>
<evidence type="ECO:0000313" key="2">
    <source>
        <dbReference type="EMBL" id="ADM27718.1"/>
    </source>
</evidence>
<protein>
    <submittedName>
        <fullName evidence="2">NurA domain</fullName>
    </submittedName>
</protein>
<evidence type="ECO:0000313" key="3">
    <source>
        <dbReference type="Proteomes" id="UP000001304"/>
    </source>
</evidence>
<sequence>MSIHKEEEKIYTNPNLIYLIREKLLKFFSNIASNCIEPKAIEKCLNRLKDSRDRIKSSGWRPRRIGVVDGGSTIIALNSGYIGIAAAIGIVIDGDRVVDRVVAEPIIVPEDVDKLSLFPTQLDIDSVIDKLRESLVFETSANLLDKGIDMIVIDGPLAPYSALGRIVAFEDIERSALERYRDAVLRFHKMSYEYDIDVVGFVKRPRSRYLRRMYSECSIDVFDHVLLAMLLSDGEYFPSIPREIIPEPDIIRRHEIRDIVDIIKPRFIYTRFSSSMPPYRVEFGQLENDFRDILGYLYSSRTREGIPYIVMKVDEEVKMSRKLIRDLYDDVRHEYIVKFSGRGYNALIPILPEFGELGG</sequence>
<dbReference type="AlphaFoldDB" id="E0STV2"/>
<organism evidence="2 3">
    <name type="scientific">Ignisphaera aggregans (strain DSM 17230 / JCM 13409 / AQ1.S1)</name>
    <dbReference type="NCBI Taxonomy" id="583356"/>
    <lineage>
        <taxon>Archaea</taxon>
        <taxon>Thermoproteota</taxon>
        <taxon>Thermoprotei</taxon>
        <taxon>Desulfurococcales</taxon>
        <taxon>Desulfurococcaceae</taxon>
        <taxon>Ignisphaera</taxon>
    </lineage>
</organism>
<dbReference type="EMBL" id="CP002098">
    <property type="protein sequence ID" value="ADM27718.1"/>
    <property type="molecule type" value="Genomic_DNA"/>
</dbReference>
<dbReference type="SMART" id="SM00933">
    <property type="entry name" value="NurA"/>
    <property type="match status" value="1"/>
</dbReference>
<dbReference type="KEGG" id="iag:Igag_0902"/>
<evidence type="ECO:0000259" key="1">
    <source>
        <dbReference type="SMART" id="SM00933"/>
    </source>
</evidence>
<dbReference type="InterPro" id="IPR018977">
    <property type="entry name" value="NurA_domain"/>
</dbReference>
<reference evidence="2 3" key="1">
    <citation type="journal article" date="2010" name="Stand. Genomic Sci.">
        <title>Complete genome sequence of Ignisphaera aggregans type strain (AQ1.S1).</title>
        <authorList>
            <person name="Goker M."/>
            <person name="Held B."/>
            <person name="Lapidus A."/>
            <person name="Nolan M."/>
            <person name="Spring S."/>
            <person name="Yasawong M."/>
            <person name="Lucas S."/>
            <person name="Glavina Del Rio T."/>
            <person name="Tice H."/>
            <person name="Cheng J.F."/>
            <person name="Goodwin L."/>
            <person name="Tapia R."/>
            <person name="Pitluck S."/>
            <person name="Liolios K."/>
            <person name="Ivanova N."/>
            <person name="Mavromatis K."/>
            <person name="Mikhailova N."/>
            <person name="Pati A."/>
            <person name="Chen A."/>
            <person name="Palaniappan K."/>
            <person name="Brambilla E."/>
            <person name="Land M."/>
            <person name="Hauser L."/>
            <person name="Chang Y.J."/>
            <person name="Jeffries C.D."/>
            <person name="Brettin T."/>
            <person name="Detter J.C."/>
            <person name="Han C."/>
            <person name="Rohde M."/>
            <person name="Sikorski J."/>
            <person name="Woyke T."/>
            <person name="Bristow J."/>
            <person name="Eisen J.A."/>
            <person name="Markowitz V."/>
            <person name="Hugenholtz P."/>
            <person name="Kyrpides N.C."/>
            <person name="Klenk H.P."/>
        </authorList>
    </citation>
    <scope>NUCLEOTIDE SEQUENCE [LARGE SCALE GENOMIC DNA]</scope>
    <source>
        <strain evidence="3">DSM 17230 / JCM 13409 / AQ1.S1</strain>
    </source>
</reference>
<dbReference type="BioCyc" id="IAGG583356:GHAH-885-MONOMER"/>
<feature type="domain" description="NurA" evidence="1">
    <location>
        <begin position="63"/>
        <end position="319"/>
    </location>
</feature>
<accession>E0STV2</accession>
<dbReference type="Pfam" id="PF09376">
    <property type="entry name" value="NurA"/>
    <property type="match status" value="1"/>
</dbReference>